<dbReference type="RefSeq" id="WP_188756062.1">
    <property type="nucleotide sequence ID" value="NZ_BMJY01000007.1"/>
</dbReference>
<reference evidence="2" key="1">
    <citation type="journal article" date="2014" name="Int. J. Syst. Evol. Microbiol.">
        <title>Complete genome sequence of Corynebacterium casei LMG S-19264T (=DSM 44701T), isolated from a smear-ripened cheese.</title>
        <authorList>
            <consortium name="US DOE Joint Genome Institute (JGI-PGF)"/>
            <person name="Walter F."/>
            <person name="Albersmeier A."/>
            <person name="Kalinowski J."/>
            <person name="Ruckert C."/>
        </authorList>
    </citation>
    <scope>NUCLEOTIDE SEQUENCE</scope>
    <source>
        <strain evidence="2">CGMCC 1.15794</strain>
    </source>
</reference>
<evidence type="ECO:0000313" key="3">
    <source>
        <dbReference type="Proteomes" id="UP000657592"/>
    </source>
</evidence>
<dbReference type="Gene3D" id="3.90.960.10">
    <property type="entry name" value="YbaK/aminoacyl-tRNA synthetase-associated domain"/>
    <property type="match status" value="1"/>
</dbReference>
<comment type="caution">
    <text evidence="2">The sequence shown here is derived from an EMBL/GenBank/DDBJ whole genome shotgun (WGS) entry which is preliminary data.</text>
</comment>
<dbReference type="CDD" id="cd04332">
    <property type="entry name" value="YbaK_like"/>
    <property type="match status" value="1"/>
</dbReference>
<dbReference type="Pfam" id="PF04073">
    <property type="entry name" value="tRNA_edit"/>
    <property type="match status" value="1"/>
</dbReference>
<organism evidence="2 3">
    <name type="scientific">Microbacterium album</name>
    <dbReference type="NCBI Taxonomy" id="2053191"/>
    <lineage>
        <taxon>Bacteria</taxon>
        <taxon>Bacillati</taxon>
        <taxon>Actinomycetota</taxon>
        <taxon>Actinomycetes</taxon>
        <taxon>Micrococcales</taxon>
        <taxon>Microbacteriaceae</taxon>
        <taxon>Microbacterium</taxon>
    </lineage>
</organism>
<dbReference type="SUPFAM" id="SSF55826">
    <property type="entry name" value="YbaK/ProRS associated domain"/>
    <property type="match status" value="1"/>
</dbReference>
<dbReference type="PANTHER" id="PTHR30411">
    <property type="entry name" value="CYTOPLASMIC PROTEIN"/>
    <property type="match status" value="1"/>
</dbReference>
<feature type="domain" description="YbaK/aminoacyl-tRNA synthetase-associated" evidence="1">
    <location>
        <begin position="35"/>
        <end position="153"/>
    </location>
</feature>
<proteinExistence type="predicted"/>
<reference evidence="2" key="2">
    <citation type="submission" date="2020-09" db="EMBL/GenBank/DDBJ databases">
        <authorList>
            <person name="Sun Q."/>
            <person name="Zhou Y."/>
        </authorList>
    </citation>
    <scope>NUCLEOTIDE SEQUENCE</scope>
    <source>
        <strain evidence="2">CGMCC 1.15794</strain>
    </source>
</reference>
<dbReference type="InterPro" id="IPR007214">
    <property type="entry name" value="YbaK/aa-tRNA-synth-assoc-dom"/>
</dbReference>
<evidence type="ECO:0000259" key="1">
    <source>
        <dbReference type="Pfam" id="PF04073"/>
    </source>
</evidence>
<keyword evidence="3" id="KW-1185">Reference proteome</keyword>
<protein>
    <recommendedName>
        <fullName evidence="1">YbaK/aminoacyl-tRNA synthetase-associated domain-containing protein</fullName>
    </recommendedName>
</protein>
<dbReference type="AlphaFoldDB" id="A0A917MLU1"/>
<dbReference type="EMBL" id="BMJY01000007">
    <property type="protein sequence ID" value="GGH44479.1"/>
    <property type="molecule type" value="Genomic_DNA"/>
</dbReference>
<dbReference type="PANTHER" id="PTHR30411:SF1">
    <property type="entry name" value="CYTOPLASMIC PROTEIN"/>
    <property type="match status" value="1"/>
</dbReference>
<name>A0A917MLU1_9MICO</name>
<evidence type="ECO:0000313" key="2">
    <source>
        <dbReference type="EMBL" id="GGH44479.1"/>
    </source>
</evidence>
<gene>
    <name evidence="2" type="ORF">GCM10010921_19160</name>
</gene>
<sequence length="172" mass="18372">MTEHLEAAASDDAALRRVREAAAARGLEIDIRVSPRASSLEEAAALRGITPADIVKTLVVKGRGDDAYLFALIPGDRSISWPKLRQLIGVNKLRLPDPELALAATGYERGTIVPIGSTREWPVYADERIVGRRVSMGAGAHGYTLLVDADALITAYGATIADISDPIDAIRT</sequence>
<dbReference type="Proteomes" id="UP000657592">
    <property type="component" value="Unassembled WGS sequence"/>
</dbReference>
<dbReference type="GO" id="GO:0002161">
    <property type="term" value="F:aminoacyl-tRNA deacylase activity"/>
    <property type="evidence" value="ECO:0007669"/>
    <property type="project" value="InterPro"/>
</dbReference>
<accession>A0A917MLU1</accession>
<dbReference type="InterPro" id="IPR036754">
    <property type="entry name" value="YbaK/aa-tRNA-synt-asso_dom_sf"/>
</dbReference>